<accession>A0ABS9VQ09</accession>
<dbReference type="InterPro" id="IPR013424">
    <property type="entry name" value="Ice-binding_C"/>
</dbReference>
<dbReference type="Pfam" id="PF07589">
    <property type="entry name" value="PEP-CTERM"/>
    <property type="match status" value="1"/>
</dbReference>
<evidence type="ECO:0000256" key="1">
    <source>
        <dbReference type="SAM" id="SignalP"/>
    </source>
</evidence>
<reference evidence="3 4" key="1">
    <citation type="submission" date="2022-03" db="EMBL/GenBank/DDBJ databases">
        <authorList>
            <person name="Jo J.-H."/>
            <person name="Im W.-T."/>
        </authorList>
    </citation>
    <scope>NUCLEOTIDE SEQUENCE [LARGE SCALE GENOMIC DNA]</scope>
    <source>
        <strain evidence="3 4">SM33</strain>
    </source>
</reference>
<protein>
    <submittedName>
        <fullName evidence="3">PEPxxWA-CTERM sorting domain-containing protein</fullName>
    </submittedName>
</protein>
<feature type="chain" id="PRO_5045641920" evidence="1">
    <location>
        <begin position="22"/>
        <end position="223"/>
    </location>
</feature>
<dbReference type="RefSeq" id="WP_241447678.1">
    <property type="nucleotide sequence ID" value="NZ_JAKZHW010000002.1"/>
</dbReference>
<keyword evidence="1" id="KW-0732">Signal</keyword>
<comment type="caution">
    <text evidence="3">The sequence shown here is derived from an EMBL/GenBank/DDBJ whole genome shotgun (WGS) entry which is preliminary data.</text>
</comment>
<feature type="signal peptide" evidence="1">
    <location>
        <begin position="1"/>
        <end position="21"/>
    </location>
</feature>
<evidence type="ECO:0000313" key="3">
    <source>
        <dbReference type="EMBL" id="MCH8616788.1"/>
    </source>
</evidence>
<keyword evidence="4" id="KW-1185">Reference proteome</keyword>
<feature type="domain" description="Ice-binding protein C-terminal" evidence="2">
    <location>
        <begin position="189"/>
        <end position="212"/>
    </location>
</feature>
<organism evidence="3 4">
    <name type="scientific">Sphingomonas telluris</name>
    <dbReference type="NCBI Taxonomy" id="2907998"/>
    <lineage>
        <taxon>Bacteria</taxon>
        <taxon>Pseudomonadati</taxon>
        <taxon>Pseudomonadota</taxon>
        <taxon>Alphaproteobacteria</taxon>
        <taxon>Sphingomonadales</taxon>
        <taxon>Sphingomonadaceae</taxon>
        <taxon>Sphingomonas</taxon>
    </lineage>
</organism>
<evidence type="ECO:0000313" key="4">
    <source>
        <dbReference type="Proteomes" id="UP001203058"/>
    </source>
</evidence>
<dbReference type="NCBIfam" id="TIGR02595">
    <property type="entry name" value="PEP_CTERM"/>
    <property type="match status" value="1"/>
</dbReference>
<dbReference type="EMBL" id="JAKZHW010000002">
    <property type="protein sequence ID" value="MCH8616788.1"/>
    <property type="molecule type" value="Genomic_DNA"/>
</dbReference>
<evidence type="ECO:0000259" key="2">
    <source>
        <dbReference type="Pfam" id="PF07589"/>
    </source>
</evidence>
<dbReference type="Proteomes" id="UP001203058">
    <property type="component" value="Unassembled WGS sequence"/>
</dbReference>
<dbReference type="NCBIfam" id="NF035944">
    <property type="entry name" value="PEPxxWA-CTERM"/>
    <property type="match status" value="1"/>
</dbReference>
<sequence length="223" mass="24170">MRKATLALLAGSALIATPAWADGPAWEFTSASNSFTNGSWDFANSFTVLNEVTVSGLGWYADPLTGNVDSNPVALWRCDTSGCLTTGTLLAQVTVDNTYGLQGHFRYVTIPELLLLPGDYLIGGVSDTNNYTWNDVGFATDPNITYNDNRWFSTSSGAMPTFDTVVRNDVADGYWGPNLFFGEPTFTESVPEPATWTMMLLGFSATGFALRRSRKAKALTQLA</sequence>
<name>A0ABS9VQ09_9SPHN</name>
<proteinExistence type="predicted"/>
<gene>
    <name evidence="3" type="ORF">LZ016_11865</name>
</gene>